<protein>
    <recommendedName>
        <fullName evidence="12">Ionotropic glutamate receptor C-terminal domain-containing protein</fullName>
    </recommendedName>
</protein>
<feature type="region of interest" description="Disordered" evidence="8">
    <location>
        <begin position="674"/>
        <end position="705"/>
    </location>
</feature>
<keyword evidence="11" id="KW-1185">Reference proteome</keyword>
<evidence type="ECO:0000313" key="11">
    <source>
        <dbReference type="Proteomes" id="UP001307889"/>
    </source>
</evidence>
<sequence>MLLFKVVGNHFNPLSPVFLILGSADDTGTVDQLSTQEGVYVMSLKEVDGLFNRMQAMPSCILIVGDEEWRSNRTEAICRCRVLLAMVDLGLYGNASSSPFCLNTVSLNVESTSSTNDGSTIRLSIPTVRRYSNDSISFHDASYWSPHNTTSLEPLLKKRKTSCLGGELKASIFAKRSSAIFDSDGTYSGIDVEMLKLVTQALNVTLKILEGDRAVKYGSKLPDGSFNGILGDVYSRRTDLAANRLFIKEYGSSEFIFTIPIEQEALCIVAPKPNLVPNWKLVLRAFGPNVWIMIAASIVSFILTWHLCNSRGYRGSELADSVFYIVGMCISVIVLPKKPWQRMLTLTVLMSFGVLSPAFTGSLLSLLKKRSYEKQIKTLAQVKESSYDIYTYSSNLIEDSVPDQLKGRLRLFKSTDNGEDLIEIVGTYKNLTYLGKECEIHRRIKETRSEVKIVRECTRVYHLAYLMRRNSFLYRSVNIAMARIVAAGLNLSPYCSLECTRISNEDPFMPTPLKISDLAIALNVIKLGLSTSIVTFIVELIVGLLTSSYRRNPKTVDAPRGSRNRKKTKRATETEPASLVPRPVGPDSADSGRIRREAAAGRRCGGGPPRALGGARAFQEKADQPAEPSQPSKAADTGATPLASERRRVDISAAQPPPHSRCASRPCAPFRALSRAPHSLTSRGSAGPLSSTRCAAVSMSSVVST</sequence>
<proteinExistence type="predicted"/>
<evidence type="ECO:0000256" key="1">
    <source>
        <dbReference type="ARBA" id="ARBA00004651"/>
    </source>
</evidence>
<feature type="compositionally biased region" description="Polar residues" evidence="8">
    <location>
        <begin position="679"/>
        <end position="705"/>
    </location>
</feature>
<dbReference type="PANTHER" id="PTHR42643">
    <property type="entry name" value="IONOTROPIC RECEPTOR 20A-RELATED"/>
    <property type="match status" value="1"/>
</dbReference>
<feature type="region of interest" description="Disordered" evidence="8">
    <location>
        <begin position="552"/>
        <end position="645"/>
    </location>
</feature>
<gene>
    <name evidence="10" type="ORF">NTJ_03338</name>
</gene>
<keyword evidence="2" id="KW-1003">Cell membrane</keyword>
<dbReference type="Gene3D" id="1.10.287.70">
    <property type="match status" value="1"/>
</dbReference>
<reference evidence="10 11" key="1">
    <citation type="submission" date="2023-09" db="EMBL/GenBank/DDBJ databases">
        <title>Nesidiocoris tenuis whole genome shotgun sequence.</title>
        <authorList>
            <person name="Shibata T."/>
            <person name="Shimoda M."/>
            <person name="Kobayashi T."/>
            <person name="Uehara T."/>
        </authorList>
    </citation>
    <scope>NUCLEOTIDE SEQUENCE [LARGE SCALE GENOMIC DNA]</scope>
    <source>
        <strain evidence="10 11">Japan</strain>
    </source>
</reference>
<keyword evidence="3 9" id="KW-0812">Transmembrane</keyword>
<evidence type="ECO:0000256" key="9">
    <source>
        <dbReference type="SAM" id="Phobius"/>
    </source>
</evidence>
<dbReference type="Proteomes" id="UP001307889">
    <property type="component" value="Chromosome 2"/>
</dbReference>
<feature type="transmembrane region" description="Helical" evidence="9">
    <location>
        <begin position="343"/>
        <end position="367"/>
    </location>
</feature>
<name>A0ABN7AE18_9HEMI</name>
<dbReference type="Gene3D" id="3.40.190.10">
    <property type="entry name" value="Periplasmic binding protein-like II"/>
    <property type="match status" value="1"/>
</dbReference>
<evidence type="ECO:0000313" key="10">
    <source>
        <dbReference type="EMBL" id="BES90530.1"/>
    </source>
</evidence>
<evidence type="ECO:0000256" key="8">
    <source>
        <dbReference type="SAM" id="MobiDB-lite"/>
    </source>
</evidence>
<feature type="compositionally biased region" description="Basic and acidic residues" evidence="8">
    <location>
        <begin position="590"/>
        <end position="600"/>
    </location>
</feature>
<evidence type="ECO:0000256" key="2">
    <source>
        <dbReference type="ARBA" id="ARBA00022475"/>
    </source>
</evidence>
<evidence type="ECO:0000256" key="4">
    <source>
        <dbReference type="ARBA" id="ARBA00022989"/>
    </source>
</evidence>
<dbReference type="SUPFAM" id="SSF53850">
    <property type="entry name" value="Periplasmic binding protein-like II"/>
    <property type="match status" value="1"/>
</dbReference>
<evidence type="ECO:0000256" key="6">
    <source>
        <dbReference type="ARBA" id="ARBA00023170"/>
    </source>
</evidence>
<evidence type="ECO:0000256" key="7">
    <source>
        <dbReference type="ARBA" id="ARBA00023180"/>
    </source>
</evidence>
<evidence type="ECO:0008006" key="12">
    <source>
        <dbReference type="Google" id="ProtNLM"/>
    </source>
</evidence>
<keyword evidence="6" id="KW-0675">Receptor</keyword>
<organism evidence="10 11">
    <name type="scientific">Nesidiocoris tenuis</name>
    <dbReference type="NCBI Taxonomy" id="355587"/>
    <lineage>
        <taxon>Eukaryota</taxon>
        <taxon>Metazoa</taxon>
        <taxon>Ecdysozoa</taxon>
        <taxon>Arthropoda</taxon>
        <taxon>Hexapoda</taxon>
        <taxon>Insecta</taxon>
        <taxon>Pterygota</taxon>
        <taxon>Neoptera</taxon>
        <taxon>Paraneoptera</taxon>
        <taxon>Hemiptera</taxon>
        <taxon>Heteroptera</taxon>
        <taxon>Panheteroptera</taxon>
        <taxon>Cimicomorpha</taxon>
        <taxon>Miridae</taxon>
        <taxon>Dicyphina</taxon>
        <taxon>Nesidiocoris</taxon>
    </lineage>
</organism>
<feature type="transmembrane region" description="Helical" evidence="9">
    <location>
        <begin position="518"/>
        <end position="545"/>
    </location>
</feature>
<accession>A0ABN7AE18</accession>
<evidence type="ECO:0000256" key="5">
    <source>
        <dbReference type="ARBA" id="ARBA00023136"/>
    </source>
</evidence>
<feature type="transmembrane region" description="Helical" evidence="9">
    <location>
        <begin position="321"/>
        <end position="337"/>
    </location>
</feature>
<comment type="subcellular location">
    <subcellularLocation>
        <location evidence="1">Cell membrane</location>
        <topology evidence="1">Multi-pass membrane protein</topology>
    </subcellularLocation>
</comment>
<keyword evidence="7" id="KW-0325">Glycoprotein</keyword>
<dbReference type="InterPro" id="IPR052192">
    <property type="entry name" value="Insect_Ionotropic_Sensory_Rcpt"/>
</dbReference>
<keyword evidence="4 9" id="KW-1133">Transmembrane helix</keyword>
<evidence type="ECO:0000256" key="3">
    <source>
        <dbReference type="ARBA" id="ARBA00022692"/>
    </source>
</evidence>
<dbReference type="EMBL" id="AP028910">
    <property type="protein sequence ID" value="BES90530.1"/>
    <property type="molecule type" value="Genomic_DNA"/>
</dbReference>
<dbReference type="PANTHER" id="PTHR42643:SF38">
    <property type="entry name" value="IONOTROPIC RECEPTOR 100A"/>
    <property type="match status" value="1"/>
</dbReference>
<feature type="transmembrane region" description="Helical" evidence="9">
    <location>
        <begin position="290"/>
        <end position="309"/>
    </location>
</feature>
<keyword evidence="5 9" id="KW-0472">Membrane</keyword>